<keyword evidence="1" id="KW-0560">Oxidoreductase</keyword>
<proteinExistence type="predicted"/>
<feature type="domain" description="FAD-binding PCMH-type" evidence="3">
    <location>
        <begin position="30"/>
        <end position="194"/>
    </location>
</feature>
<protein>
    <submittedName>
        <fullName evidence="4">FAD-binding protein</fullName>
    </submittedName>
</protein>
<dbReference type="Gene3D" id="3.30.43.10">
    <property type="entry name" value="Uridine Diphospho-n-acetylenolpyruvylglucosamine Reductase, domain 2"/>
    <property type="match status" value="1"/>
</dbReference>
<dbReference type="Pfam" id="PF01565">
    <property type="entry name" value="FAD_binding_4"/>
    <property type="match status" value="1"/>
</dbReference>
<dbReference type="InterPro" id="IPR016169">
    <property type="entry name" value="FAD-bd_PCMH_sub2"/>
</dbReference>
<keyword evidence="5" id="KW-1185">Reference proteome</keyword>
<dbReference type="SUPFAM" id="SSF56176">
    <property type="entry name" value="FAD-binding/transporter-associated domain-like"/>
    <property type="match status" value="1"/>
</dbReference>
<dbReference type="PANTHER" id="PTHR43762:SF1">
    <property type="entry name" value="D-ARABINONO-1,4-LACTONE OXIDASE"/>
    <property type="match status" value="1"/>
</dbReference>
<dbReference type="PROSITE" id="PS51387">
    <property type="entry name" value="FAD_PCMH"/>
    <property type="match status" value="1"/>
</dbReference>
<dbReference type="InterPro" id="IPR036318">
    <property type="entry name" value="FAD-bd_PCMH-like_sf"/>
</dbReference>
<dbReference type="PANTHER" id="PTHR43762">
    <property type="entry name" value="L-GULONOLACTONE OXIDASE"/>
    <property type="match status" value="1"/>
</dbReference>
<gene>
    <name evidence="4" type="ORF">GCM10025780_01500</name>
</gene>
<dbReference type="Gene3D" id="3.30.465.10">
    <property type="match status" value="1"/>
</dbReference>
<dbReference type="Gene3D" id="1.10.45.10">
    <property type="entry name" value="Vanillyl-alcohol Oxidase, Chain A, domain 4"/>
    <property type="match status" value="1"/>
</dbReference>
<dbReference type="Pfam" id="PF04030">
    <property type="entry name" value="ALO"/>
    <property type="match status" value="1"/>
</dbReference>
<comment type="caution">
    <text evidence="4">The sequence shown here is derived from an EMBL/GenBank/DDBJ whole genome shotgun (WGS) entry which is preliminary data.</text>
</comment>
<organism evidence="4 5">
    <name type="scientific">Frondihabitans cladoniiphilus</name>
    <dbReference type="NCBI Taxonomy" id="715785"/>
    <lineage>
        <taxon>Bacteria</taxon>
        <taxon>Bacillati</taxon>
        <taxon>Actinomycetota</taxon>
        <taxon>Actinomycetes</taxon>
        <taxon>Micrococcales</taxon>
        <taxon>Microbacteriaceae</taxon>
        <taxon>Frondihabitans</taxon>
    </lineage>
</organism>
<dbReference type="RefSeq" id="WP_345372063.1">
    <property type="nucleotide sequence ID" value="NZ_BAABLM010000001.1"/>
</dbReference>
<feature type="region of interest" description="Disordered" evidence="2">
    <location>
        <begin position="250"/>
        <end position="283"/>
    </location>
</feature>
<feature type="compositionally biased region" description="Basic and acidic residues" evidence="2">
    <location>
        <begin position="258"/>
        <end position="272"/>
    </location>
</feature>
<accession>A0ABP8VIC5</accession>
<evidence type="ECO:0000313" key="4">
    <source>
        <dbReference type="EMBL" id="GAA4664331.1"/>
    </source>
</evidence>
<dbReference type="InterPro" id="IPR010031">
    <property type="entry name" value="FAD_lactone_oxidase-like"/>
</dbReference>
<name>A0ABP8VIC5_9MICO</name>
<dbReference type="Proteomes" id="UP001501295">
    <property type="component" value="Unassembled WGS sequence"/>
</dbReference>
<sequence>MEFTTQHEQQHQGRQPGEAEARTQNWSGTYAYRAQRILTPASIDELQETVAAEGSIRALGTRHSFNDVADGPGVLVTTTAIAPDVAVAADRLSVTVGSGTRYAVLAEALEQEGLALHNMGSLPHISVGGATATGTHGSGTALGSLSTAVSGLDLVGADGSIRRLTRADPEFAGSVVALGALGVVSRVTLDVQPHYRVRQDVYAHLPWRALEGDGLRAVMAAGYSVSLFTVYGADVAQVWVKTRIPEGEADAPVPDDLFGARRVPERPDRGGPDDNTTPMDGSVGPWSTRLPHFRIDRTPSSGDEIQTEYFVSIDDGAAALAEVRKLADRIQPHLLVTELRAVAADSLWLGETQGRDSLCIHFTWKNHPHEIGELLPDIEAALRPFDARPHWGKVARFETFDLAALYPRLGDFRRLVAAHDPGGKFRGPFLDRVLL</sequence>
<dbReference type="InterPro" id="IPR006094">
    <property type="entry name" value="Oxid_FAD_bind_N"/>
</dbReference>
<dbReference type="InterPro" id="IPR016166">
    <property type="entry name" value="FAD-bd_PCMH"/>
</dbReference>
<dbReference type="Gene3D" id="3.30.70.2530">
    <property type="match status" value="1"/>
</dbReference>
<feature type="region of interest" description="Disordered" evidence="2">
    <location>
        <begin position="1"/>
        <end position="24"/>
    </location>
</feature>
<dbReference type="EMBL" id="BAABLM010000001">
    <property type="protein sequence ID" value="GAA4664331.1"/>
    <property type="molecule type" value="Genomic_DNA"/>
</dbReference>
<evidence type="ECO:0000259" key="3">
    <source>
        <dbReference type="PROSITE" id="PS51387"/>
    </source>
</evidence>
<dbReference type="InterPro" id="IPR007173">
    <property type="entry name" value="ALO_C"/>
</dbReference>
<evidence type="ECO:0000256" key="1">
    <source>
        <dbReference type="ARBA" id="ARBA00023002"/>
    </source>
</evidence>
<dbReference type="InterPro" id="IPR016167">
    <property type="entry name" value="FAD-bd_PCMH_sub1"/>
</dbReference>
<reference evidence="5" key="1">
    <citation type="journal article" date="2019" name="Int. J. Syst. Evol. Microbiol.">
        <title>The Global Catalogue of Microorganisms (GCM) 10K type strain sequencing project: providing services to taxonomists for standard genome sequencing and annotation.</title>
        <authorList>
            <consortium name="The Broad Institute Genomics Platform"/>
            <consortium name="The Broad Institute Genome Sequencing Center for Infectious Disease"/>
            <person name="Wu L."/>
            <person name="Ma J."/>
        </authorList>
    </citation>
    <scope>NUCLEOTIDE SEQUENCE [LARGE SCALE GENOMIC DNA]</scope>
    <source>
        <strain evidence="5">JCM 18956</strain>
    </source>
</reference>
<evidence type="ECO:0000313" key="5">
    <source>
        <dbReference type="Proteomes" id="UP001501295"/>
    </source>
</evidence>
<evidence type="ECO:0000256" key="2">
    <source>
        <dbReference type="SAM" id="MobiDB-lite"/>
    </source>
</evidence>
<dbReference type="InterPro" id="IPR016171">
    <property type="entry name" value="Vanillyl_alc_oxidase_C-sub2"/>
</dbReference>
<dbReference type="Gene3D" id="3.30.70.2520">
    <property type="match status" value="1"/>
</dbReference>